<reference evidence="2 3" key="1">
    <citation type="submission" date="2016-04" db="EMBL/GenBank/DDBJ databases">
        <title>A degradative enzymes factory behind the ericoid mycorrhizal symbiosis.</title>
        <authorList>
            <consortium name="DOE Joint Genome Institute"/>
            <person name="Martino E."/>
            <person name="Morin E."/>
            <person name="Grelet G."/>
            <person name="Kuo A."/>
            <person name="Kohler A."/>
            <person name="Daghino S."/>
            <person name="Barry K."/>
            <person name="Choi C."/>
            <person name="Cichocki N."/>
            <person name="Clum A."/>
            <person name="Copeland A."/>
            <person name="Hainaut M."/>
            <person name="Haridas S."/>
            <person name="Labutti K."/>
            <person name="Lindquist E."/>
            <person name="Lipzen A."/>
            <person name="Khouja H.-R."/>
            <person name="Murat C."/>
            <person name="Ohm R."/>
            <person name="Olson A."/>
            <person name="Spatafora J."/>
            <person name="Veneault-Fourrey C."/>
            <person name="Henrissat B."/>
            <person name="Grigoriev I."/>
            <person name="Martin F."/>
            <person name="Perotto S."/>
        </authorList>
    </citation>
    <scope>NUCLEOTIDE SEQUENCE [LARGE SCALE GENOMIC DNA]</scope>
    <source>
        <strain evidence="2 3">E</strain>
    </source>
</reference>
<dbReference type="GeneID" id="36581041"/>
<evidence type="ECO:0000313" key="2">
    <source>
        <dbReference type="EMBL" id="PMD66547.1"/>
    </source>
</evidence>
<dbReference type="RefSeq" id="XP_024743451.1">
    <property type="nucleotide sequence ID" value="XM_024872961.1"/>
</dbReference>
<dbReference type="AlphaFoldDB" id="A0A2J6TU82"/>
<dbReference type="InterPro" id="IPR010730">
    <property type="entry name" value="HET"/>
</dbReference>
<dbReference type="PANTHER" id="PTHR33112">
    <property type="entry name" value="DOMAIN PROTEIN, PUTATIVE-RELATED"/>
    <property type="match status" value="1"/>
</dbReference>
<name>A0A2J6TU82_9HELO</name>
<feature type="domain" description="Heterokaryon incompatibility" evidence="1">
    <location>
        <begin position="1"/>
        <end position="118"/>
    </location>
</feature>
<feature type="non-terminal residue" evidence="2">
    <location>
        <position position="257"/>
    </location>
</feature>
<organism evidence="2 3">
    <name type="scientific">Hyaloscypha bicolor E</name>
    <dbReference type="NCBI Taxonomy" id="1095630"/>
    <lineage>
        <taxon>Eukaryota</taxon>
        <taxon>Fungi</taxon>
        <taxon>Dikarya</taxon>
        <taxon>Ascomycota</taxon>
        <taxon>Pezizomycotina</taxon>
        <taxon>Leotiomycetes</taxon>
        <taxon>Helotiales</taxon>
        <taxon>Hyaloscyphaceae</taxon>
        <taxon>Hyaloscypha</taxon>
        <taxon>Hyaloscypha bicolor</taxon>
    </lineage>
</organism>
<keyword evidence="3" id="KW-1185">Reference proteome</keyword>
<sequence length="257" mass="29981">LPLTFQHAIHLTRQLDLNYFWVDVLCIVQDCPEEKKREPDSMGKVFVNAHCTIASSEDANGGCFTKRNSSLLDFPCCLQFSKNNALTVRAQGQTHNLKSFTNEVDEKNLSWQSWGFQERLLSRRIIHFGPKFLFFECNTHIASQGTNASQPFREKQWLSNREKTLSAGWEIYLHGRWAELVIPFTRCKITEPSDRTNALLGLAQAIQDGDKELRYMHDLWRRYLLFDPLWFIESGQTNKQSEHRTRSWSWQSVHGEV</sequence>
<dbReference type="PANTHER" id="PTHR33112:SF8">
    <property type="entry name" value="HETEROKARYON INCOMPATIBILITY DOMAIN-CONTAINING PROTEIN"/>
    <property type="match status" value="1"/>
</dbReference>
<dbReference type="Pfam" id="PF06985">
    <property type="entry name" value="HET"/>
    <property type="match status" value="1"/>
</dbReference>
<evidence type="ECO:0000313" key="3">
    <source>
        <dbReference type="Proteomes" id="UP000235371"/>
    </source>
</evidence>
<dbReference type="OrthoDB" id="3789824at2759"/>
<gene>
    <name evidence="2" type="ORF">K444DRAFT_478725</name>
</gene>
<evidence type="ECO:0000259" key="1">
    <source>
        <dbReference type="Pfam" id="PF06985"/>
    </source>
</evidence>
<accession>A0A2J6TU82</accession>
<proteinExistence type="predicted"/>
<feature type="non-terminal residue" evidence="2">
    <location>
        <position position="1"/>
    </location>
</feature>
<dbReference type="Proteomes" id="UP000235371">
    <property type="component" value="Unassembled WGS sequence"/>
</dbReference>
<dbReference type="InParanoid" id="A0A2J6TU82"/>
<dbReference type="EMBL" id="KZ613743">
    <property type="protein sequence ID" value="PMD66547.1"/>
    <property type="molecule type" value="Genomic_DNA"/>
</dbReference>
<dbReference type="STRING" id="1095630.A0A2J6TU82"/>
<protein>
    <submittedName>
        <fullName evidence="2">HET-domain-containing protein</fullName>
    </submittedName>
</protein>